<protein>
    <submittedName>
        <fullName evidence="2">Uncharacterized protein</fullName>
    </submittedName>
</protein>
<evidence type="ECO:0000313" key="3">
    <source>
        <dbReference type="Proteomes" id="UP000322234"/>
    </source>
</evidence>
<dbReference type="Proteomes" id="UP000322234">
    <property type="component" value="Unassembled WGS sequence"/>
</dbReference>
<comment type="caution">
    <text evidence="2">The sequence shown here is derived from an EMBL/GenBank/DDBJ whole genome shotgun (WGS) entry which is preliminary data.</text>
</comment>
<accession>A0A6B0RZM3</accession>
<evidence type="ECO:0000256" key="1">
    <source>
        <dbReference type="SAM" id="MobiDB-lite"/>
    </source>
</evidence>
<keyword evidence="3" id="KW-1185">Reference proteome</keyword>
<dbReference type="AlphaFoldDB" id="A0A6B0RZM3"/>
<evidence type="ECO:0000313" key="2">
    <source>
        <dbReference type="EMBL" id="MXQ93326.1"/>
    </source>
</evidence>
<dbReference type="EMBL" id="VBQZ03000092">
    <property type="protein sequence ID" value="MXQ93326.1"/>
    <property type="molecule type" value="Genomic_DNA"/>
</dbReference>
<reference evidence="2" key="1">
    <citation type="submission" date="2019-10" db="EMBL/GenBank/DDBJ databases">
        <title>The sequence and de novo assembly of the wild yak genome.</title>
        <authorList>
            <person name="Liu Y."/>
        </authorList>
    </citation>
    <scope>NUCLEOTIDE SEQUENCE [LARGE SCALE GENOMIC DNA]</scope>
    <source>
        <strain evidence="2">WY2019</strain>
    </source>
</reference>
<sequence>MQRQPVYMNGEALHLSMGIRPALRDPIWERLGLQGGGVSGAVGFLEEVALRWGFAEPTGQPDRLPPAPARAWARPPLYGSPLPTAKETPLPRDRVEPDPTFFTVPMPRHCGPSGPGIPGWAWSPQRTELTPHSFAEAPSGDRDVHHLPARRHDAGLDPALCPRRSAELQPPAYETLLFVLE</sequence>
<proteinExistence type="predicted"/>
<gene>
    <name evidence="2" type="ORF">E5288_WYG008074</name>
</gene>
<organism evidence="2 3">
    <name type="scientific">Bos mutus</name>
    <name type="common">wild yak</name>
    <dbReference type="NCBI Taxonomy" id="72004"/>
    <lineage>
        <taxon>Eukaryota</taxon>
        <taxon>Metazoa</taxon>
        <taxon>Chordata</taxon>
        <taxon>Craniata</taxon>
        <taxon>Vertebrata</taxon>
        <taxon>Euteleostomi</taxon>
        <taxon>Mammalia</taxon>
        <taxon>Eutheria</taxon>
        <taxon>Laurasiatheria</taxon>
        <taxon>Artiodactyla</taxon>
        <taxon>Ruminantia</taxon>
        <taxon>Pecora</taxon>
        <taxon>Bovidae</taxon>
        <taxon>Bovinae</taxon>
        <taxon>Bos</taxon>
    </lineage>
</organism>
<name>A0A6B0RZM3_9CETA</name>
<feature type="region of interest" description="Disordered" evidence="1">
    <location>
        <begin position="70"/>
        <end position="94"/>
    </location>
</feature>